<dbReference type="PANTHER" id="PTHR15653:SF0">
    <property type="entry name" value="CONNECTOR OF KINASE TO AP-1, ISOFORM E"/>
    <property type="match status" value="1"/>
</dbReference>
<evidence type="ECO:0000256" key="3">
    <source>
        <dbReference type="ARBA" id="ARBA00022737"/>
    </source>
</evidence>
<evidence type="ECO:0000256" key="7">
    <source>
        <dbReference type="SAM" id="MobiDB-lite"/>
    </source>
</evidence>
<dbReference type="Pfam" id="PF08232">
    <property type="entry name" value="Striatin"/>
    <property type="match status" value="1"/>
</dbReference>
<feature type="domain" description="Striatin N-terminal" evidence="8">
    <location>
        <begin position="21"/>
        <end position="172"/>
    </location>
</feature>
<dbReference type="PROSITE" id="PS00678">
    <property type="entry name" value="WD_REPEATS_1"/>
    <property type="match status" value="2"/>
</dbReference>
<protein>
    <recommendedName>
        <fullName evidence="8">Striatin N-terminal domain-containing protein</fullName>
    </recommendedName>
</protein>
<dbReference type="SMART" id="SM00320">
    <property type="entry name" value="WD40"/>
    <property type="match status" value="6"/>
</dbReference>
<feature type="repeat" description="WD" evidence="6">
    <location>
        <begin position="520"/>
        <end position="553"/>
    </location>
</feature>
<dbReference type="PROSITE" id="PS50082">
    <property type="entry name" value="WD_REPEATS_2"/>
    <property type="match status" value="4"/>
</dbReference>
<dbReference type="Pfam" id="PF00400">
    <property type="entry name" value="WD40"/>
    <property type="match status" value="5"/>
</dbReference>
<evidence type="ECO:0000313" key="10">
    <source>
        <dbReference type="Proteomes" id="UP000749646"/>
    </source>
</evidence>
<feature type="compositionally biased region" description="Pro residues" evidence="7">
    <location>
        <begin position="214"/>
        <end position="225"/>
    </location>
</feature>
<dbReference type="Proteomes" id="UP000749646">
    <property type="component" value="Unassembled WGS sequence"/>
</dbReference>
<keyword evidence="4" id="KW-0112">Calmodulin-binding</keyword>
<evidence type="ECO:0000313" key="9">
    <source>
        <dbReference type="EMBL" id="KAF9984198.1"/>
    </source>
</evidence>
<feature type="repeat" description="WD" evidence="6">
    <location>
        <begin position="711"/>
        <end position="746"/>
    </location>
</feature>
<feature type="compositionally biased region" description="Polar residues" evidence="7">
    <location>
        <begin position="231"/>
        <end position="249"/>
    </location>
</feature>
<keyword evidence="3" id="KW-0677">Repeat</keyword>
<dbReference type="AlphaFoldDB" id="A0A9P6MA58"/>
<sequence>MHQFQSFAPLQPPSVPEYAFPSVLAFLQSEWRRFERDRNEWDIEKAEMKARIAFLEGEKRGVDNTKMDLMKRVKMLEYALRQERSKYVEGKESNAVSATSSQATGVTQAGMNGISGLVSNKAQNRMSTYSNPGQNMTQVSPTSATPGLDPISRAKSREFLRICLQEISYLTASVPPSIAMVMPPAPTRLARNESDRRTTAAAANARNRRSEYFPPNPSSAAPPPLNRASSVPVSTMQSFSGMKPATNSPPLDPSLTGVEGGIVEDKAEDATLRQFAQAVTKRQQQRSVTIEEEPLTTTTKPTQKPGSLVTSTNNTKVDTEKLDQDMNQVEESELLDNDEDPITVVHSPISAEQWHAQLQKAGQQLEKQPKAKKNTKVEDEAQLSKDVQDKFNISPERLNKMVKDWDKFKPDGVMGQKSIRKKKGRDSGMLDELANLSIMDTDVDGGTKEADPLNDEPARWRPKITLKRHMDTVRSIAFHPVNKSLLSGSDDGTMKYWNLETSLRDLKRPIGCEIDPIHTYRGHTKAITAVAISADQDKCFSASLDSTVRSYKLAPMNKETYARIDPTMVLSKYVGHTDAVWDIRLFPLSISSSQLLGSISADGTLKIWDTETKGSPLKSSWDYLGTGDAKSGTSTNLPMVVSYSNSIIKLFDIETGKEILAFKSDESYDGTTATQINKVICHPTLPVVVSGHEDRYIRFFDVNSGACSFSMLSHLDSVSSLDIDPAGLVLCSGGHDSSVRLWDVASTTRACLQEFTGHRRKGDEGVCTVQYHPTMPNLLATGGADSVVKVYVRS</sequence>
<dbReference type="InterPro" id="IPR013258">
    <property type="entry name" value="Striatin_N"/>
</dbReference>
<accession>A0A9P6MA58</accession>
<dbReference type="InterPro" id="IPR001680">
    <property type="entry name" value="WD40_rpt"/>
</dbReference>
<dbReference type="EMBL" id="JAAAHW010003406">
    <property type="protein sequence ID" value="KAF9984198.1"/>
    <property type="molecule type" value="Genomic_DNA"/>
</dbReference>
<dbReference type="InterPro" id="IPR019775">
    <property type="entry name" value="WD40_repeat_CS"/>
</dbReference>
<feature type="region of interest" description="Disordered" evidence="7">
    <location>
        <begin position="285"/>
        <end position="314"/>
    </location>
</feature>
<dbReference type="InterPro" id="IPR020472">
    <property type="entry name" value="WD40_PAC1"/>
</dbReference>
<feature type="region of interest" description="Disordered" evidence="7">
    <location>
        <begin position="190"/>
        <end position="251"/>
    </location>
</feature>
<evidence type="ECO:0000256" key="2">
    <source>
        <dbReference type="ARBA" id="ARBA00022574"/>
    </source>
</evidence>
<dbReference type="InterPro" id="IPR015943">
    <property type="entry name" value="WD40/YVTN_repeat-like_dom_sf"/>
</dbReference>
<keyword evidence="5" id="KW-0175">Coiled coil</keyword>
<comment type="caution">
    <text evidence="9">The sequence shown here is derived from an EMBL/GenBank/DDBJ whole genome shotgun (WGS) entry which is preliminary data.</text>
</comment>
<dbReference type="GO" id="GO:0005516">
    <property type="term" value="F:calmodulin binding"/>
    <property type="evidence" value="ECO:0007669"/>
    <property type="project" value="UniProtKB-KW"/>
</dbReference>
<dbReference type="PROSITE" id="PS50294">
    <property type="entry name" value="WD_REPEATS_REGION"/>
    <property type="match status" value="2"/>
</dbReference>
<proteinExistence type="inferred from homology"/>
<keyword evidence="2 6" id="KW-0853">WD repeat</keyword>
<dbReference type="InterPro" id="IPR036322">
    <property type="entry name" value="WD40_repeat_dom_sf"/>
</dbReference>
<evidence type="ECO:0000256" key="1">
    <source>
        <dbReference type="ARBA" id="ARBA00009616"/>
    </source>
</evidence>
<feature type="repeat" description="WD" evidence="6">
    <location>
        <begin position="466"/>
        <end position="501"/>
    </location>
</feature>
<reference evidence="9" key="1">
    <citation type="journal article" date="2020" name="Fungal Divers.">
        <title>Resolving the Mortierellaceae phylogeny through synthesis of multi-gene phylogenetics and phylogenomics.</title>
        <authorList>
            <person name="Vandepol N."/>
            <person name="Liber J."/>
            <person name="Desiro A."/>
            <person name="Na H."/>
            <person name="Kennedy M."/>
            <person name="Barry K."/>
            <person name="Grigoriev I.V."/>
            <person name="Miller A.N."/>
            <person name="O'Donnell K."/>
            <person name="Stajich J.E."/>
            <person name="Bonito G."/>
        </authorList>
    </citation>
    <scope>NUCLEOTIDE SEQUENCE</scope>
    <source>
        <strain evidence="9">MES-2147</strain>
    </source>
</reference>
<dbReference type="SUPFAM" id="SSF50978">
    <property type="entry name" value="WD40 repeat-like"/>
    <property type="match status" value="1"/>
</dbReference>
<dbReference type="PRINTS" id="PR00320">
    <property type="entry name" value="GPROTEINBRPT"/>
</dbReference>
<dbReference type="CDD" id="cd00200">
    <property type="entry name" value="WD40"/>
    <property type="match status" value="1"/>
</dbReference>
<evidence type="ECO:0000256" key="6">
    <source>
        <dbReference type="PROSITE-ProRule" id="PRU00221"/>
    </source>
</evidence>
<evidence type="ECO:0000256" key="5">
    <source>
        <dbReference type="ARBA" id="ARBA00023054"/>
    </source>
</evidence>
<keyword evidence="10" id="KW-1185">Reference proteome</keyword>
<dbReference type="Gene3D" id="1.20.5.300">
    <property type="match status" value="1"/>
</dbReference>
<comment type="similarity">
    <text evidence="1">Belongs to the WD repeat striatin family.</text>
</comment>
<evidence type="ECO:0000256" key="4">
    <source>
        <dbReference type="ARBA" id="ARBA00022860"/>
    </source>
</evidence>
<dbReference type="PANTHER" id="PTHR15653">
    <property type="entry name" value="STRIATIN"/>
    <property type="match status" value="1"/>
</dbReference>
<feature type="compositionally biased region" description="Low complexity" evidence="7">
    <location>
        <begin position="295"/>
        <end position="305"/>
    </location>
</feature>
<gene>
    <name evidence="9" type="ORF">BGZ65_000809</name>
</gene>
<dbReference type="InterPro" id="IPR051488">
    <property type="entry name" value="WD_repeat_striatin"/>
</dbReference>
<feature type="region of interest" description="Disordered" evidence="7">
    <location>
        <begin position="360"/>
        <end position="383"/>
    </location>
</feature>
<organism evidence="9 10">
    <name type="scientific">Modicella reniformis</name>
    <dbReference type="NCBI Taxonomy" id="1440133"/>
    <lineage>
        <taxon>Eukaryota</taxon>
        <taxon>Fungi</taxon>
        <taxon>Fungi incertae sedis</taxon>
        <taxon>Mucoromycota</taxon>
        <taxon>Mortierellomycotina</taxon>
        <taxon>Mortierellomycetes</taxon>
        <taxon>Mortierellales</taxon>
        <taxon>Mortierellaceae</taxon>
        <taxon>Modicella</taxon>
    </lineage>
</organism>
<dbReference type="OrthoDB" id="727118at2759"/>
<feature type="repeat" description="WD" evidence="6">
    <location>
        <begin position="573"/>
        <end position="612"/>
    </location>
</feature>
<dbReference type="Gene3D" id="2.130.10.10">
    <property type="entry name" value="YVTN repeat-like/Quinoprotein amine dehydrogenase"/>
    <property type="match status" value="2"/>
</dbReference>
<evidence type="ECO:0000259" key="8">
    <source>
        <dbReference type="Pfam" id="PF08232"/>
    </source>
</evidence>
<name>A0A9P6MA58_9FUNG</name>